<reference evidence="1 2" key="1">
    <citation type="journal article" date="2011" name="J. Bacteriol.">
        <title>Genome sequence of 'Pedosphaera parvula' Ellin514, an aerobic Verrucomicrobial isolate from pasture soil.</title>
        <authorList>
            <person name="Kant R."/>
            <person name="van Passel M.W."/>
            <person name="Sangwan P."/>
            <person name="Palva A."/>
            <person name="Lucas S."/>
            <person name="Copeland A."/>
            <person name="Lapidus A."/>
            <person name="Glavina Del Rio T."/>
            <person name="Dalin E."/>
            <person name="Tice H."/>
            <person name="Bruce D."/>
            <person name="Goodwin L."/>
            <person name="Pitluck S."/>
            <person name="Chertkov O."/>
            <person name="Larimer F.W."/>
            <person name="Land M.L."/>
            <person name="Hauser L."/>
            <person name="Brettin T.S."/>
            <person name="Detter J.C."/>
            <person name="Han S."/>
            <person name="de Vos W.M."/>
            <person name="Janssen P.H."/>
            <person name="Smidt H."/>
        </authorList>
    </citation>
    <scope>NUCLEOTIDE SEQUENCE [LARGE SCALE GENOMIC DNA]</scope>
    <source>
        <strain evidence="1 2">Ellin514</strain>
    </source>
</reference>
<evidence type="ECO:0000313" key="1">
    <source>
        <dbReference type="EMBL" id="EEF63078.1"/>
    </source>
</evidence>
<protein>
    <submittedName>
        <fullName evidence="1">Uncharacterized protein</fullName>
    </submittedName>
</protein>
<dbReference type="Proteomes" id="UP000003688">
    <property type="component" value="Unassembled WGS sequence"/>
</dbReference>
<organism evidence="1 2">
    <name type="scientific">Pedosphaera parvula (strain Ellin514)</name>
    <dbReference type="NCBI Taxonomy" id="320771"/>
    <lineage>
        <taxon>Bacteria</taxon>
        <taxon>Pseudomonadati</taxon>
        <taxon>Verrucomicrobiota</taxon>
        <taxon>Pedosphaerae</taxon>
        <taxon>Pedosphaerales</taxon>
        <taxon>Pedosphaeraceae</taxon>
        <taxon>Pedosphaera</taxon>
    </lineage>
</organism>
<sequence length="68" mass="7977">MLTELEIATIKERFRLFRRDKLVKGKASIYHLENSIQRWQQFPCAIPAAIGTSMVSIRRLKLNQADFQ</sequence>
<keyword evidence="2" id="KW-1185">Reference proteome</keyword>
<dbReference type="EMBL" id="ABOX02000002">
    <property type="protein sequence ID" value="EEF63078.1"/>
    <property type="molecule type" value="Genomic_DNA"/>
</dbReference>
<name>B9XAP3_PEDPL</name>
<proteinExistence type="predicted"/>
<accession>B9XAP3</accession>
<gene>
    <name evidence="1" type="ORF">Cflav_PD5713</name>
</gene>
<evidence type="ECO:0000313" key="2">
    <source>
        <dbReference type="Proteomes" id="UP000003688"/>
    </source>
</evidence>
<comment type="caution">
    <text evidence="1">The sequence shown here is derived from an EMBL/GenBank/DDBJ whole genome shotgun (WGS) entry which is preliminary data.</text>
</comment>
<dbReference type="AlphaFoldDB" id="B9XAP3"/>